<keyword evidence="3 6" id="KW-0812">Transmembrane</keyword>
<accession>A0ABX7BV50</accession>
<evidence type="ECO:0000256" key="6">
    <source>
        <dbReference type="SAM" id="Phobius"/>
    </source>
</evidence>
<dbReference type="Pfam" id="PF02690">
    <property type="entry name" value="Na_Pi_cotrans"/>
    <property type="match status" value="1"/>
</dbReference>
<dbReference type="Proteomes" id="UP000595460">
    <property type="component" value="Chromosome"/>
</dbReference>
<dbReference type="InterPro" id="IPR003841">
    <property type="entry name" value="Na/Pi_transpt"/>
</dbReference>
<evidence type="ECO:0000256" key="1">
    <source>
        <dbReference type="ARBA" id="ARBA00004651"/>
    </source>
</evidence>
<evidence type="ECO:0000256" key="3">
    <source>
        <dbReference type="ARBA" id="ARBA00022692"/>
    </source>
</evidence>
<organism evidence="8 9">
    <name type="scientific">Devosia oryziradicis</name>
    <dbReference type="NCBI Taxonomy" id="2801335"/>
    <lineage>
        <taxon>Bacteria</taxon>
        <taxon>Pseudomonadati</taxon>
        <taxon>Pseudomonadota</taxon>
        <taxon>Alphaproteobacteria</taxon>
        <taxon>Hyphomicrobiales</taxon>
        <taxon>Devosiaceae</taxon>
        <taxon>Devosia</taxon>
    </lineage>
</organism>
<dbReference type="PANTHER" id="PTHR10010:SF46">
    <property type="entry name" value="SODIUM-DEPENDENT PHOSPHATE TRANSPORT PROTEIN 2B"/>
    <property type="match status" value="1"/>
</dbReference>
<keyword evidence="4 6" id="KW-1133">Transmembrane helix</keyword>
<feature type="transmembrane region" description="Helical" evidence="6">
    <location>
        <begin position="250"/>
        <end position="270"/>
    </location>
</feature>
<comment type="subcellular location">
    <subcellularLocation>
        <location evidence="1">Cell membrane</location>
        <topology evidence="1">Multi-pass membrane protein</topology>
    </subcellularLocation>
</comment>
<dbReference type="SUPFAM" id="SSF109755">
    <property type="entry name" value="PhoU-like"/>
    <property type="match status" value="1"/>
</dbReference>
<keyword evidence="5 6" id="KW-0472">Membrane</keyword>
<gene>
    <name evidence="8" type="ORF">JI749_13780</name>
</gene>
<dbReference type="PANTHER" id="PTHR10010">
    <property type="entry name" value="SOLUTE CARRIER FAMILY 34 SODIUM PHOSPHATE , MEMBER 2-RELATED"/>
    <property type="match status" value="1"/>
</dbReference>
<evidence type="ECO:0000313" key="9">
    <source>
        <dbReference type="Proteomes" id="UP000595460"/>
    </source>
</evidence>
<name>A0ABX7BV50_9HYPH</name>
<dbReference type="Gene3D" id="1.20.58.220">
    <property type="entry name" value="Phosphate transport system protein phou homolog 2, domain 2"/>
    <property type="match status" value="1"/>
</dbReference>
<dbReference type="Pfam" id="PF01895">
    <property type="entry name" value="PhoU"/>
    <property type="match status" value="2"/>
</dbReference>
<evidence type="ECO:0000313" key="8">
    <source>
        <dbReference type="EMBL" id="QQR35417.1"/>
    </source>
</evidence>
<feature type="domain" description="PhoU" evidence="7">
    <location>
        <begin position="449"/>
        <end position="529"/>
    </location>
</feature>
<dbReference type="RefSeq" id="WP_201654989.1">
    <property type="nucleotide sequence ID" value="NZ_CP068047.1"/>
</dbReference>
<feature type="domain" description="PhoU" evidence="7">
    <location>
        <begin position="341"/>
        <end position="420"/>
    </location>
</feature>
<feature type="transmembrane region" description="Helical" evidence="6">
    <location>
        <begin position="49"/>
        <end position="72"/>
    </location>
</feature>
<keyword evidence="9" id="KW-1185">Reference proteome</keyword>
<evidence type="ECO:0000256" key="2">
    <source>
        <dbReference type="ARBA" id="ARBA00022475"/>
    </source>
</evidence>
<dbReference type="InterPro" id="IPR038078">
    <property type="entry name" value="PhoU-like_sf"/>
</dbReference>
<feature type="transmembrane region" description="Helical" evidence="6">
    <location>
        <begin position="277"/>
        <end position="297"/>
    </location>
</feature>
<reference evidence="8 9" key="1">
    <citation type="submission" date="2021-01" db="EMBL/GenBank/DDBJ databases">
        <title>Genome seq and assembly of Devosia sp. G19.</title>
        <authorList>
            <person name="Chhetri G."/>
        </authorList>
    </citation>
    <scope>NUCLEOTIDE SEQUENCE [LARGE SCALE GENOMIC DNA]</scope>
    <source>
        <strain evidence="8 9">G19</strain>
    </source>
</reference>
<protein>
    <submittedName>
        <fullName evidence="8">Na/Pi cotransporter family protein</fullName>
    </submittedName>
</protein>
<dbReference type="EMBL" id="CP068047">
    <property type="protein sequence ID" value="QQR35417.1"/>
    <property type="molecule type" value="Genomic_DNA"/>
</dbReference>
<evidence type="ECO:0000259" key="7">
    <source>
        <dbReference type="Pfam" id="PF01895"/>
    </source>
</evidence>
<feature type="transmembrane region" description="Helical" evidence="6">
    <location>
        <begin position="137"/>
        <end position="155"/>
    </location>
</feature>
<keyword evidence="2" id="KW-1003">Cell membrane</keyword>
<evidence type="ECO:0000256" key="5">
    <source>
        <dbReference type="ARBA" id="ARBA00023136"/>
    </source>
</evidence>
<feature type="transmembrane region" description="Helical" evidence="6">
    <location>
        <begin position="175"/>
        <end position="199"/>
    </location>
</feature>
<dbReference type="NCBIfam" id="NF037997">
    <property type="entry name" value="Na_Pi_symport"/>
    <property type="match status" value="1"/>
</dbReference>
<evidence type="ECO:0000256" key="4">
    <source>
        <dbReference type="ARBA" id="ARBA00022989"/>
    </source>
</evidence>
<proteinExistence type="predicted"/>
<feature type="transmembrane region" description="Helical" evidence="6">
    <location>
        <begin position="211"/>
        <end position="230"/>
    </location>
</feature>
<sequence length="557" mass="58516">MHSTIQLINLLGAGALLLWGLRMIKTGVMRAFGASLRLWIAKGTGNRFTAVLSGIMATLALQSSTATAVITASFASNGAINPRMAQAVMLGANVGTAIAAVVLSLDVHWFASAMILVGVTVFQLSKYSRGKGIGRAILGLGLMLLALQLVGGVTGPLRESEVMIAILSGLGDAPAFALILASVLALVASSSLAVVLFVALLASAGIVSPPLALTLVAGANLGGAIPPFLAVLHEGVEARRLTLANLVVRAIGAIVLTIFAVPAANLLLAVLPNSDSLTIAAHIGFSLVLLVLFLPILGPIGKLAALAVPKPATPERGTNYLDDSVLDTPTIALAAAQRETLRVSDIVLSMLRGSLEALRKPGPGTRSNVSMLDDDVDALHQAIKLYLTRLDQTELDADDARRSGEIMSFAINLEHIGDIVEGGLCDVAAKIAKRQLKFSADGLAEIVALYEKTITNMQLSQTVFMTGDPQLARQLVAAKVEVRQLEARSAKAHIQRVRERVPASVETSSLHLDILRDLKRITAHLASVAYPILETKGELDESRLRPNPVLEPKTASE</sequence>
<dbReference type="InterPro" id="IPR026022">
    <property type="entry name" value="PhoU_dom"/>
</dbReference>